<accession>A0A7S0F8L1</accession>
<name>A0A7S0F8L1_9DINO</name>
<dbReference type="EMBL" id="HBEG01001856">
    <property type="protein sequence ID" value="CAD8345232.1"/>
    <property type="molecule type" value="Transcribed_RNA"/>
</dbReference>
<evidence type="ECO:0000313" key="1">
    <source>
        <dbReference type="EMBL" id="CAD8345232.1"/>
    </source>
</evidence>
<proteinExistence type="predicted"/>
<sequence length="221" mass="22972">MASPAQAAALWGAARRAWVREVRRRTSNLRCTQPSPLEEAACNGSAEGLAVASAAVPRPPASAAGAEGSCEGREHLVAPGLAAEAAPGCATAGGGLNAVEDDKLGSACLEAQEAEESATASGVSGAEGTLAEAKDLATLVKLRSERLPRERCARLSLWATADLHRERLDNKRLDNSRVVRSWRRFAPILQALPRSCAPSCGSACSSRLSAAWSWRCPAAGC</sequence>
<protein>
    <submittedName>
        <fullName evidence="1">Uncharacterized protein</fullName>
    </submittedName>
</protein>
<reference evidence="1" key="1">
    <citation type="submission" date="2021-01" db="EMBL/GenBank/DDBJ databases">
        <authorList>
            <person name="Corre E."/>
            <person name="Pelletier E."/>
            <person name="Niang G."/>
            <person name="Scheremetjew M."/>
            <person name="Finn R."/>
            <person name="Kale V."/>
            <person name="Holt S."/>
            <person name="Cochrane G."/>
            <person name="Meng A."/>
            <person name="Brown T."/>
            <person name="Cohen L."/>
        </authorList>
    </citation>
    <scope>NUCLEOTIDE SEQUENCE</scope>
    <source>
        <strain evidence="1">Pbaha01</strain>
    </source>
</reference>
<dbReference type="AlphaFoldDB" id="A0A7S0F8L1"/>
<gene>
    <name evidence="1" type="ORF">PBAH0796_LOCUS970</name>
</gene>
<organism evidence="1">
    <name type="scientific">Pyrodinium bahamense</name>
    <dbReference type="NCBI Taxonomy" id="73915"/>
    <lineage>
        <taxon>Eukaryota</taxon>
        <taxon>Sar</taxon>
        <taxon>Alveolata</taxon>
        <taxon>Dinophyceae</taxon>
        <taxon>Gonyaulacales</taxon>
        <taxon>Pyrocystaceae</taxon>
        <taxon>Pyrodinium</taxon>
    </lineage>
</organism>